<dbReference type="PANTHER" id="PTHR33463:SF220">
    <property type="entry name" value="NB-ARC DOMAIN-CONTAINING PROTEIN"/>
    <property type="match status" value="1"/>
</dbReference>
<dbReference type="FunFam" id="1.10.10.10:FF:000322">
    <property type="entry name" value="Probable disease resistance protein At1g63360"/>
    <property type="match status" value="1"/>
</dbReference>
<evidence type="ECO:0000256" key="1">
    <source>
        <dbReference type="ARBA" id="ARBA00008894"/>
    </source>
</evidence>
<reference evidence="10 11" key="1">
    <citation type="submission" date="2022-03" db="EMBL/GenBank/DDBJ databases">
        <authorList>
            <person name="Nunn A."/>
            <person name="Chopra R."/>
            <person name="Nunn A."/>
            <person name="Contreras Garrido A."/>
        </authorList>
    </citation>
    <scope>NUCLEOTIDE SEQUENCE [LARGE SCALE GENOMIC DNA]</scope>
</reference>
<dbReference type="InterPro" id="IPR027417">
    <property type="entry name" value="P-loop_NTPase"/>
</dbReference>
<keyword evidence="3" id="KW-0677">Repeat</keyword>
<evidence type="ECO:0000256" key="5">
    <source>
        <dbReference type="ARBA" id="ARBA00022821"/>
    </source>
</evidence>
<dbReference type="FunFam" id="3.40.50.300:FF:001091">
    <property type="entry name" value="Probable disease resistance protein At1g61300"/>
    <property type="match status" value="1"/>
</dbReference>
<dbReference type="SMART" id="SM00369">
    <property type="entry name" value="LRR_TYP"/>
    <property type="match status" value="2"/>
</dbReference>
<keyword evidence="2" id="KW-0433">Leucine-rich repeat</keyword>
<evidence type="ECO:0008006" key="12">
    <source>
        <dbReference type="Google" id="ProtNLM"/>
    </source>
</evidence>
<dbReference type="SUPFAM" id="SSF52540">
    <property type="entry name" value="P-loop containing nucleoside triphosphate hydrolases"/>
    <property type="match status" value="2"/>
</dbReference>
<dbReference type="AlphaFoldDB" id="A0AAU9RGZ5"/>
<dbReference type="InterPro" id="IPR002182">
    <property type="entry name" value="NB-ARC"/>
</dbReference>
<dbReference type="GO" id="GO:0005524">
    <property type="term" value="F:ATP binding"/>
    <property type="evidence" value="ECO:0007669"/>
    <property type="project" value="UniProtKB-KW"/>
</dbReference>
<evidence type="ECO:0000259" key="8">
    <source>
        <dbReference type="Pfam" id="PF23559"/>
    </source>
</evidence>
<dbReference type="SUPFAM" id="SSF52058">
    <property type="entry name" value="L domain-like"/>
    <property type="match status" value="1"/>
</dbReference>
<sequence>MGGRFSVSVSSDQALRNVSQFLCFHASYIHSLEENLEAIQKDMEELKARQTDVWRRVEREEDTRGHHRLEEVKVWLKSVDSISRQVCYLLSNRTAELERLSLSGLCSKNLRSSYSYGDRVSLMLKKVNDLKSKGVFRVVAEPATTATKEERPSCSRLTIVGREKILKRVLNTLVGGGPGIMGLYGVGGVGKSTILREITNKISGRFDFVVRVVVSKHLCVEKIQEEIGKKLGFHGTEWNQKEESQKANDIHSFTKRKRFVLLLDDVWSTVDLTKIGVPFPTRENKCKIAFTTRSREVCVHMGVDDPIEVRCLSENDAWELFQMKVGDNTIGSCSEIPELARKVAEICHGVPLALNVLGKTMSSKTTVKEWNDAIDVLTSYSAEFVGMEDEILPLLKYSYDNLMGETLRSCFQYCALFPPAFTLSKDDLVEWWEGEGFIGGYNQGREVINKLVRASLLMEDDENDKFVKMHDVVRDMALWVESDFGKEKERCIVQAGVGLREVLTVKDWSSVRRMSLMNNEIEDISISHECPHLTTLLLQQNRNLVHISGEFFRDMPKLAVLDMSFNQLTELPKQISNLFSLQYLNLSRTNIERLPDGLGRLKRLKHLNLEMTERLKSIDGISDVSNLVVLRLLHSKFSLDVSTTEELQRLEKLGSLTIDISSSSALEELFSANEMAGCIKEICIRDVNEEAYKTLVLPTMERLSKLIIRSCEIWEIEIGMTSWDIILTRSRLKNLSSVIITSCNSLKDLTWLLLVPNLTHLKLQSLEKVQDIISEEKAASSPTDEQKARGMNTPFLKLERLELMDLPMLKRIYWSPLLFPCLKKIEVEKCPKLRKLPLNSESCVGGEELVISYRDDKWFKRVRWEDKATKDRFLPCCEKEACPFGIRLEKGEDQTSYRSTMNDVVSKSTEFVVNLVCSCFCAEVHNFCRLDKNLEALGEGMERLKARRDDVLKRVERDEDTGLQRLKVVDVWLRAVETIEKQADETRTACTRQGMSLCDACSRNLGSRFRYGREVFSMLEDVRELTVRKLTEDFNAVALPPTRDVVEERDLQRIIVGQETMLESAWNRVRDEGTQVMGLQGMGGVGKTTLLDQINNKFCGENDGVDKVIWVVVSKDKRNEKILDEIAEKLDFVTGALVYALP</sequence>
<comment type="similarity">
    <text evidence="1">Belongs to the disease resistance NB-LRR family.</text>
</comment>
<dbReference type="InterPro" id="IPR055414">
    <property type="entry name" value="LRR_R13L4/SHOC2-like"/>
</dbReference>
<dbReference type="InterPro" id="IPR042197">
    <property type="entry name" value="Apaf_helical"/>
</dbReference>
<evidence type="ECO:0000313" key="10">
    <source>
        <dbReference type="EMBL" id="CAH2038137.1"/>
    </source>
</evidence>
<dbReference type="InterPro" id="IPR036388">
    <property type="entry name" value="WH-like_DNA-bd_sf"/>
</dbReference>
<evidence type="ECO:0000313" key="11">
    <source>
        <dbReference type="Proteomes" id="UP000836841"/>
    </source>
</evidence>
<feature type="domain" description="NB-ARC" evidence="7">
    <location>
        <begin position="1058"/>
        <end position="1130"/>
    </location>
</feature>
<proteinExistence type="inferred from homology"/>
<dbReference type="InterPro" id="IPR058922">
    <property type="entry name" value="WHD_DRP"/>
</dbReference>
<protein>
    <recommendedName>
        <fullName evidence="12">NB-ARC domain-containing protein</fullName>
    </recommendedName>
</protein>
<dbReference type="Gene3D" id="3.80.10.10">
    <property type="entry name" value="Ribonuclease Inhibitor"/>
    <property type="match status" value="1"/>
</dbReference>
<keyword evidence="6" id="KW-0067">ATP-binding</keyword>
<dbReference type="Pfam" id="PF23559">
    <property type="entry name" value="WHD_DRP"/>
    <property type="match status" value="1"/>
</dbReference>
<dbReference type="Proteomes" id="UP000836841">
    <property type="component" value="Chromosome 1"/>
</dbReference>
<dbReference type="Gene3D" id="1.10.10.10">
    <property type="entry name" value="Winged helix-like DNA-binding domain superfamily/Winged helix DNA-binding domain"/>
    <property type="match status" value="1"/>
</dbReference>
<dbReference type="InterPro" id="IPR032675">
    <property type="entry name" value="LRR_dom_sf"/>
</dbReference>
<accession>A0AAU9RGZ5</accession>
<organism evidence="10 11">
    <name type="scientific">Thlaspi arvense</name>
    <name type="common">Field penny-cress</name>
    <dbReference type="NCBI Taxonomy" id="13288"/>
    <lineage>
        <taxon>Eukaryota</taxon>
        <taxon>Viridiplantae</taxon>
        <taxon>Streptophyta</taxon>
        <taxon>Embryophyta</taxon>
        <taxon>Tracheophyta</taxon>
        <taxon>Spermatophyta</taxon>
        <taxon>Magnoliopsida</taxon>
        <taxon>eudicotyledons</taxon>
        <taxon>Gunneridae</taxon>
        <taxon>Pentapetalae</taxon>
        <taxon>rosids</taxon>
        <taxon>malvids</taxon>
        <taxon>Brassicales</taxon>
        <taxon>Brassicaceae</taxon>
        <taxon>Thlaspideae</taxon>
        <taxon>Thlaspi</taxon>
    </lineage>
</organism>
<evidence type="ECO:0000256" key="6">
    <source>
        <dbReference type="ARBA" id="ARBA00022840"/>
    </source>
</evidence>
<dbReference type="GO" id="GO:0043531">
    <property type="term" value="F:ADP binding"/>
    <property type="evidence" value="ECO:0007669"/>
    <property type="project" value="InterPro"/>
</dbReference>
<dbReference type="FunFam" id="1.10.8.430:FF:000003">
    <property type="entry name" value="Probable disease resistance protein At5g66910"/>
    <property type="match status" value="1"/>
</dbReference>
<evidence type="ECO:0000256" key="3">
    <source>
        <dbReference type="ARBA" id="ARBA00022737"/>
    </source>
</evidence>
<evidence type="ECO:0000259" key="9">
    <source>
        <dbReference type="Pfam" id="PF23598"/>
    </source>
</evidence>
<dbReference type="Pfam" id="PF23598">
    <property type="entry name" value="LRR_14"/>
    <property type="match status" value="1"/>
</dbReference>
<dbReference type="PRINTS" id="PR00364">
    <property type="entry name" value="DISEASERSIST"/>
</dbReference>
<feature type="domain" description="Disease resistance protein winged helix" evidence="8">
    <location>
        <begin position="416"/>
        <end position="477"/>
    </location>
</feature>
<dbReference type="PANTHER" id="PTHR33463">
    <property type="entry name" value="NB-ARC DOMAIN-CONTAINING PROTEIN-RELATED"/>
    <property type="match status" value="1"/>
</dbReference>
<dbReference type="InterPro" id="IPR050905">
    <property type="entry name" value="Plant_NBS-LRR"/>
</dbReference>
<dbReference type="Gene3D" id="1.10.8.430">
    <property type="entry name" value="Helical domain of apoptotic protease-activating factors"/>
    <property type="match status" value="1"/>
</dbReference>
<dbReference type="InterPro" id="IPR003591">
    <property type="entry name" value="Leu-rich_rpt_typical-subtyp"/>
</dbReference>
<name>A0AAU9RGZ5_THLAR</name>
<keyword evidence="11" id="KW-1185">Reference proteome</keyword>
<keyword evidence="5" id="KW-0611">Plant defense</keyword>
<feature type="domain" description="Disease resistance R13L4/SHOC-2-like LRR" evidence="9">
    <location>
        <begin position="511"/>
        <end position="773"/>
    </location>
</feature>
<evidence type="ECO:0000256" key="4">
    <source>
        <dbReference type="ARBA" id="ARBA00022741"/>
    </source>
</evidence>
<dbReference type="EMBL" id="OU466857">
    <property type="protein sequence ID" value="CAH2038137.1"/>
    <property type="molecule type" value="Genomic_DNA"/>
</dbReference>
<evidence type="ECO:0000256" key="2">
    <source>
        <dbReference type="ARBA" id="ARBA00022614"/>
    </source>
</evidence>
<dbReference type="Pfam" id="PF00931">
    <property type="entry name" value="NB-ARC"/>
    <property type="match status" value="2"/>
</dbReference>
<dbReference type="Gene3D" id="3.40.50.300">
    <property type="entry name" value="P-loop containing nucleotide triphosphate hydrolases"/>
    <property type="match status" value="2"/>
</dbReference>
<keyword evidence="4" id="KW-0547">Nucleotide-binding</keyword>
<feature type="domain" description="NB-ARC" evidence="7">
    <location>
        <begin position="163"/>
        <end position="329"/>
    </location>
</feature>
<dbReference type="GO" id="GO:0006952">
    <property type="term" value="P:defense response"/>
    <property type="evidence" value="ECO:0007669"/>
    <property type="project" value="UniProtKB-KW"/>
</dbReference>
<gene>
    <name evidence="10" type="ORF">TAV2_LOCUS545</name>
</gene>
<evidence type="ECO:0000259" key="7">
    <source>
        <dbReference type="Pfam" id="PF00931"/>
    </source>
</evidence>